<dbReference type="InterPro" id="IPR051682">
    <property type="entry name" value="Mito_Persulfide_Diox"/>
</dbReference>
<dbReference type="CDD" id="cd07724">
    <property type="entry name" value="POD-like_MBL-fold"/>
    <property type="match status" value="1"/>
</dbReference>
<organism evidence="3 4">
    <name type="scientific">Brumicola pallidula DSM 14239 = ACAM 615</name>
    <dbReference type="NCBI Taxonomy" id="1121922"/>
    <lineage>
        <taxon>Bacteria</taxon>
        <taxon>Pseudomonadati</taxon>
        <taxon>Pseudomonadota</taxon>
        <taxon>Gammaproteobacteria</taxon>
        <taxon>Alteromonadales</taxon>
        <taxon>Alteromonadaceae</taxon>
        <taxon>Brumicola</taxon>
    </lineage>
</organism>
<dbReference type="OrthoDB" id="9784009at2"/>
<keyword evidence="4" id="KW-1185">Reference proteome</keyword>
<dbReference type="SUPFAM" id="SSF56281">
    <property type="entry name" value="Metallo-hydrolase/oxidoreductase"/>
    <property type="match status" value="1"/>
</dbReference>
<dbReference type="EMBL" id="BAEQ01000036">
    <property type="protein sequence ID" value="GAC28956.1"/>
    <property type="molecule type" value="Genomic_DNA"/>
</dbReference>
<evidence type="ECO:0000259" key="2">
    <source>
        <dbReference type="SMART" id="SM00849"/>
    </source>
</evidence>
<dbReference type="AlphaFoldDB" id="K6YYC1"/>
<comment type="caution">
    <text evidence="3">The sequence shown here is derived from an EMBL/GenBank/DDBJ whole genome shotgun (WGS) entry which is preliminary data.</text>
</comment>
<dbReference type="GO" id="GO:0006749">
    <property type="term" value="P:glutathione metabolic process"/>
    <property type="evidence" value="ECO:0007669"/>
    <property type="project" value="InterPro"/>
</dbReference>
<evidence type="ECO:0000313" key="4">
    <source>
        <dbReference type="Proteomes" id="UP000006251"/>
    </source>
</evidence>
<dbReference type="InterPro" id="IPR001279">
    <property type="entry name" value="Metallo-B-lactamas"/>
</dbReference>
<protein>
    <submittedName>
        <fullName evidence="3">Glyoxylase B2</fullName>
    </submittedName>
</protein>
<evidence type="ECO:0000256" key="1">
    <source>
        <dbReference type="ARBA" id="ARBA00022723"/>
    </source>
</evidence>
<dbReference type="GO" id="GO:0050313">
    <property type="term" value="F:sulfur dioxygenase activity"/>
    <property type="evidence" value="ECO:0007669"/>
    <property type="project" value="InterPro"/>
</dbReference>
<dbReference type="SMART" id="SM00849">
    <property type="entry name" value="Lactamase_B"/>
    <property type="match status" value="1"/>
</dbReference>
<dbReference type="GO" id="GO:0046872">
    <property type="term" value="F:metal ion binding"/>
    <property type="evidence" value="ECO:0007669"/>
    <property type="project" value="UniProtKB-KW"/>
</dbReference>
<feature type="domain" description="Metallo-beta-lactamase" evidence="2">
    <location>
        <begin position="15"/>
        <end position="205"/>
    </location>
</feature>
<dbReference type="PANTHER" id="PTHR43084">
    <property type="entry name" value="PERSULFIDE DIOXYGENASE ETHE1"/>
    <property type="match status" value="1"/>
</dbReference>
<dbReference type="STRING" id="1121922.GCA_000428905_02459"/>
<dbReference type="InterPro" id="IPR044528">
    <property type="entry name" value="POD-like_MBL-fold"/>
</dbReference>
<dbReference type="GO" id="GO:0070813">
    <property type="term" value="P:hydrogen sulfide metabolic process"/>
    <property type="evidence" value="ECO:0007669"/>
    <property type="project" value="TreeGrafter"/>
</dbReference>
<proteinExistence type="predicted"/>
<name>K6YYC1_9ALTE</name>
<evidence type="ECO:0000313" key="3">
    <source>
        <dbReference type="EMBL" id="GAC28956.1"/>
    </source>
</evidence>
<reference evidence="4" key="1">
    <citation type="journal article" date="2014" name="Environ. Microbiol.">
        <title>Comparative genomics of the marine bacterial genus Glaciecola reveals the high degree of genomic diversity and genomic characteristic for cold adaptation.</title>
        <authorList>
            <person name="Qin Q.L."/>
            <person name="Xie B.B."/>
            <person name="Yu Y."/>
            <person name="Shu Y.L."/>
            <person name="Rong J.C."/>
            <person name="Zhang Y.J."/>
            <person name="Zhao D.L."/>
            <person name="Chen X.L."/>
            <person name="Zhang X.Y."/>
            <person name="Chen B."/>
            <person name="Zhou B.C."/>
            <person name="Zhang Y.Z."/>
        </authorList>
    </citation>
    <scope>NUCLEOTIDE SEQUENCE [LARGE SCALE GENOMIC DNA]</scope>
    <source>
        <strain evidence="4">ACAM 615</strain>
    </source>
</reference>
<accession>K6YYC1</accession>
<dbReference type="Pfam" id="PF00753">
    <property type="entry name" value="Lactamase_B"/>
    <property type="match status" value="1"/>
</dbReference>
<dbReference type="Proteomes" id="UP000006251">
    <property type="component" value="Unassembled WGS sequence"/>
</dbReference>
<dbReference type="PANTHER" id="PTHR43084:SF1">
    <property type="entry name" value="PERSULFIDE DIOXYGENASE ETHE1, MITOCHONDRIAL"/>
    <property type="match status" value="1"/>
</dbReference>
<keyword evidence="1" id="KW-0479">Metal-binding</keyword>
<dbReference type="Gene3D" id="3.60.15.10">
    <property type="entry name" value="Ribonuclease Z/Hydroxyacylglutathione hydrolase-like"/>
    <property type="match status" value="1"/>
</dbReference>
<gene>
    <name evidence="3" type="primary">gloB2</name>
    <name evidence="3" type="ORF">GPAL_2095</name>
</gene>
<dbReference type="InterPro" id="IPR036866">
    <property type="entry name" value="RibonucZ/Hydroxyglut_hydro"/>
</dbReference>
<sequence>MSKLNIQPFFDENTQTVTYIVTDKATSLTAIIDPVLDFDSPSGKITSTSADKIITFLDVNNLRLEWILETHAHADHITASNYIKAKRGGQIGIGEHIKKVQSTFKKIFNLDDELACDGSQFDFLFEDGEIISLGHLNFHVMHTPGHTPACVSYLIEDAVFVGDTIFMPDFGTARADFPSGSAKTLYHSIQKILSLPDQTRIFVGHDYKSASRDQYAWETTVLEEKRNNIHVKPDTTEAEFVTLRESRDANLPVPKLLLPSIQLNIRAGHLPIAEANGTSYLKLPLTVELN</sequence>
<dbReference type="RefSeq" id="WP_006011415.1">
    <property type="nucleotide sequence ID" value="NZ_AUAV01000012.1"/>
</dbReference>